<evidence type="ECO:0000256" key="18">
    <source>
        <dbReference type="ARBA" id="ARBA00023268"/>
    </source>
</evidence>
<dbReference type="Gene3D" id="3.30.1490.70">
    <property type="match status" value="1"/>
</dbReference>
<evidence type="ECO:0000256" key="6">
    <source>
        <dbReference type="ARBA" id="ARBA00022722"/>
    </source>
</evidence>
<evidence type="ECO:0000256" key="19">
    <source>
        <dbReference type="ARBA" id="ARBA00029943"/>
    </source>
</evidence>
<name>A0A4R0MQC2_9SPHI</name>
<evidence type="ECO:0000256" key="16">
    <source>
        <dbReference type="ARBA" id="ARBA00023204"/>
    </source>
</evidence>
<keyword evidence="15" id="KW-0233">DNA recombination</keyword>
<comment type="cofactor">
    <cofactor evidence="1">
        <name>Mn(2+)</name>
        <dbReference type="ChEBI" id="CHEBI:29035"/>
    </cofactor>
</comment>
<dbReference type="Pfam" id="PF04679">
    <property type="entry name" value="DNA_ligase_A_C"/>
    <property type="match status" value="1"/>
</dbReference>
<dbReference type="InterPro" id="IPR012309">
    <property type="entry name" value="DNA_ligase_ATP-dep_C"/>
</dbReference>
<keyword evidence="11" id="KW-0269">Exonuclease</keyword>
<dbReference type="NCBIfam" id="TIGR02777">
    <property type="entry name" value="LigD_PE_dom"/>
    <property type="match status" value="1"/>
</dbReference>
<dbReference type="Pfam" id="PF21686">
    <property type="entry name" value="LigD_Prim-Pol"/>
    <property type="match status" value="1"/>
</dbReference>
<dbReference type="SUPFAM" id="SSF56091">
    <property type="entry name" value="DNA ligase/mRNA capping enzyme, catalytic domain"/>
    <property type="match status" value="1"/>
</dbReference>
<dbReference type="Gene3D" id="3.90.920.10">
    <property type="entry name" value="DNA primase, PRIM domain"/>
    <property type="match status" value="1"/>
</dbReference>
<dbReference type="PROSITE" id="PS50160">
    <property type="entry name" value="DNA_LIGASE_A3"/>
    <property type="match status" value="1"/>
</dbReference>
<evidence type="ECO:0000259" key="22">
    <source>
        <dbReference type="PROSITE" id="PS50160"/>
    </source>
</evidence>
<feature type="region of interest" description="Disordered" evidence="21">
    <location>
        <begin position="189"/>
        <end position="209"/>
    </location>
</feature>
<keyword evidence="3 23" id="KW-0436">Ligase</keyword>
<evidence type="ECO:0000256" key="4">
    <source>
        <dbReference type="ARBA" id="ARBA00022679"/>
    </source>
</evidence>
<dbReference type="CDD" id="cd07971">
    <property type="entry name" value="OBF_DNA_ligase_LigD"/>
    <property type="match status" value="1"/>
</dbReference>
<dbReference type="InterPro" id="IPR014146">
    <property type="entry name" value="LigD_ligase_dom"/>
</dbReference>
<evidence type="ECO:0000256" key="14">
    <source>
        <dbReference type="ARBA" id="ARBA00023125"/>
    </source>
</evidence>
<dbReference type="AlphaFoldDB" id="A0A4R0MQC2"/>
<dbReference type="CDD" id="cd07906">
    <property type="entry name" value="Adenylation_DNA_ligase_LigD_LigC"/>
    <property type="match status" value="1"/>
</dbReference>
<keyword evidence="12" id="KW-0067">ATP-binding</keyword>
<evidence type="ECO:0000313" key="24">
    <source>
        <dbReference type="Proteomes" id="UP000291117"/>
    </source>
</evidence>
<evidence type="ECO:0000256" key="5">
    <source>
        <dbReference type="ARBA" id="ARBA00022695"/>
    </source>
</evidence>
<keyword evidence="18" id="KW-0511">Multifunctional enzyme</keyword>
<protein>
    <recommendedName>
        <fullName evidence="2">DNA ligase (ATP)</fullName>
        <ecNumber evidence="2">6.5.1.1</ecNumber>
    </recommendedName>
    <alternativeName>
        <fullName evidence="19">NHEJ DNA polymerase</fullName>
    </alternativeName>
</protein>
<evidence type="ECO:0000256" key="17">
    <source>
        <dbReference type="ARBA" id="ARBA00023211"/>
    </source>
</evidence>
<sequence length="833" mass="94907">MMSLEKYKQKRDFSQTKEPAAGKATGKKLSFVVQRHHASSLHYDFRLEMDGVLKSWAVPKGPSLNPGDKRLAMMVEDHPFDYKDFEGEIPAGNYGGGVVTIFDKGTYSALDKGTEKDLKKGLNQGDLKFKLNGKILKGEFVLVRFKNSEQNAWLLIKHNDKYAVKGKFNSEDLVPAAIKKLGVDFKKRSKTEKKGKPTNRNDPTKISEKQSDEVFQPMLARLSAHIFDDPDWIYERKLDGYRALAYVTEKDEAKLISRNGIDFSTTYPSIVNALKALGLEAVIDGELVVLDKAGKTSFQLLQDYDYKKKDVQLRFYVFDLLSLNGHDIRSMELVKRKELLSKVIQGLADSVIVYNEHRLAEGKALFKEAQKLGWEGVIGKNSLSQYLSNKRTDSWLKFKFQLTQEAIIIGYSKPEGERGYFGALALAIYEGSTLTYIGNCGSGYNDKSLKTIYEQMQSLITTQKPVEQAVHKEKSFTWIRPGLVCEVAYAEWTADRHLRHPVFKGLRLDKAAKDVVHEEVEEDLKPDKQKNEMVDEKEEQFGSKKVKLTNLNKLYWPVEKISKGELINYYKEVAAYILPHLKDKPLSLNRHPNGITKPGFFQKDLDTDKIPSWIKSAPMHSDSNNKDIDYLICNDEATLLWMVNLGCIEINPWLSTYKKPEAPLFAVLDLDPHDIDFNEVIAVALTAKMLLDQRKISSFIKTSGSKGLHIFIPLTGNYNYDITRDFTRYLGQLIFEIHPNTTSLERSPSKRKGRIYLDFLQNSRGQTIAAPYSVRPKPGATVSAPLKWEEVKIGLKIQDFHIFNMPDRLKDTGDIWKDLKLAKNDLKKALKLF</sequence>
<comment type="catalytic activity">
    <reaction evidence="20">
        <text>ATP + (deoxyribonucleotide)n-3'-hydroxyl + 5'-phospho-(deoxyribonucleotide)m = (deoxyribonucleotide)n+m + AMP + diphosphate.</text>
        <dbReference type="EC" id="6.5.1.1"/>
    </reaction>
</comment>
<feature type="region of interest" description="Disordered" evidence="21">
    <location>
        <begin position="1"/>
        <end position="26"/>
    </location>
</feature>
<feature type="domain" description="ATP-dependent DNA ligase family profile" evidence="22">
    <location>
        <begin position="306"/>
        <end position="399"/>
    </location>
</feature>
<dbReference type="NCBIfam" id="TIGR02778">
    <property type="entry name" value="ligD_pol"/>
    <property type="match status" value="1"/>
</dbReference>
<evidence type="ECO:0000256" key="20">
    <source>
        <dbReference type="ARBA" id="ARBA00034003"/>
    </source>
</evidence>
<evidence type="ECO:0000256" key="1">
    <source>
        <dbReference type="ARBA" id="ARBA00001936"/>
    </source>
</evidence>
<reference evidence="23 24" key="1">
    <citation type="submission" date="2019-02" db="EMBL/GenBank/DDBJ databases">
        <title>Pedobacter sp. RP-3-8 sp. nov., isolated from Arctic soil.</title>
        <authorList>
            <person name="Dahal R.H."/>
        </authorList>
    </citation>
    <scope>NUCLEOTIDE SEQUENCE [LARGE SCALE GENOMIC DNA]</scope>
    <source>
        <strain evidence="23 24">RP-3-8</strain>
    </source>
</reference>
<evidence type="ECO:0000256" key="11">
    <source>
        <dbReference type="ARBA" id="ARBA00022839"/>
    </source>
</evidence>
<dbReference type="GO" id="GO:0006281">
    <property type="term" value="P:DNA repair"/>
    <property type="evidence" value="ECO:0007669"/>
    <property type="project" value="UniProtKB-KW"/>
</dbReference>
<dbReference type="GO" id="GO:0006310">
    <property type="term" value="P:DNA recombination"/>
    <property type="evidence" value="ECO:0007669"/>
    <property type="project" value="UniProtKB-KW"/>
</dbReference>
<keyword evidence="5" id="KW-0548">Nucleotidyltransferase</keyword>
<dbReference type="Proteomes" id="UP000291117">
    <property type="component" value="Unassembled WGS sequence"/>
</dbReference>
<dbReference type="InterPro" id="IPR052171">
    <property type="entry name" value="NHEJ_LigD"/>
</dbReference>
<evidence type="ECO:0000256" key="8">
    <source>
        <dbReference type="ARBA" id="ARBA00022741"/>
    </source>
</evidence>
<dbReference type="SUPFAM" id="SSF50249">
    <property type="entry name" value="Nucleic acid-binding proteins"/>
    <property type="match status" value="1"/>
</dbReference>
<keyword evidence="9" id="KW-0227">DNA damage</keyword>
<evidence type="ECO:0000256" key="3">
    <source>
        <dbReference type="ARBA" id="ARBA00022598"/>
    </source>
</evidence>
<gene>
    <name evidence="23" type="primary">ligD</name>
    <name evidence="23" type="ORF">EZ444_21670</name>
</gene>
<dbReference type="Gene3D" id="3.30.470.30">
    <property type="entry name" value="DNA ligase/mRNA capping enzyme"/>
    <property type="match status" value="1"/>
</dbReference>
<dbReference type="EC" id="6.5.1.1" evidence="2"/>
<dbReference type="InterPro" id="IPR014144">
    <property type="entry name" value="LigD_PE_domain"/>
</dbReference>
<evidence type="ECO:0000256" key="13">
    <source>
        <dbReference type="ARBA" id="ARBA00022932"/>
    </source>
</evidence>
<proteinExistence type="predicted"/>
<dbReference type="PANTHER" id="PTHR42705">
    <property type="entry name" value="BIFUNCTIONAL NON-HOMOLOGOUS END JOINING PROTEIN LIGD"/>
    <property type="match status" value="1"/>
</dbReference>
<keyword evidence="10" id="KW-0378">Hydrolase</keyword>
<keyword evidence="17" id="KW-0464">Manganese</keyword>
<keyword evidence="24" id="KW-1185">Reference proteome</keyword>
<evidence type="ECO:0000256" key="15">
    <source>
        <dbReference type="ARBA" id="ARBA00023172"/>
    </source>
</evidence>
<evidence type="ECO:0000256" key="12">
    <source>
        <dbReference type="ARBA" id="ARBA00022840"/>
    </source>
</evidence>
<dbReference type="InterPro" id="IPR014143">
    <property type="entry name" value="NHEJ_ligase_prk"/>
</dbReference>
<keyword evidence="16" id="KW-0234">DNA repair</keyword>
<comment type="caution">
    <text evidence="23">The sequence shown here is derived from an EMBL/GenBank/DDBJ whole genome shotgun (WGS) entry which is preliminary data.</text>
</comment>
<evidence type="ECO:0000256" key="10">
    <source>
        <dbReference type="ARBA" id="ARBA00022801"/>
    </source>
</evidence>
<dbReference type="Pfam" id="PF13298">
    <property type="entry name" value="LigD_N"/>
    <property type="match status" value="1"/>
</dbReference>
<dbReference type="EMBL" id="SJSM01000020">
    <property type="protein sequence ID" value="TCC88462.1"/>
    <property type="molecule type" value="Genomic_DNA"/>
</dbReference>
<dbReference type="GO" id="GO:0003910">
    <property type="term" value="F:DNA ligase (ATP) activity"/>
    <property type="evidence" value="ECO:0007669"/>
    <property type="project" value="UniProtKB-EC"/>
</dbReference>
<dbReference type="NCBIfam" id="TIGR02779">
    <property type="entry name" value="NHEJ_ligase_lig"/>
    <property type="match status" value="1"/>
</dbReference>
<keyword evidence="13" id="KW-0239">DNA-directed DNA polymerase</keyword>
<evidence type="ECO:0000256" key="21">
    <source>
        <dbReference type="SAM" id="MobiDB-lite"/>
    </source>
</evidence>
<keyword evidence="6" id="KW-0540">Nuclease</keyword>
<evidence type="ECO:0000256" key="7">
    <source>
        <dbReference type="ARBA" id="ARBA00022723"/>
    </source>
</evidence>
<evidence type="ECO:0000256" key="9">
    <source>
        <dbReference type="ARBA" id="ARBA00022763"/>
    </source>
</evidence>
<dbReference type="GO" id="GO:0004527">
    <property type="term" value="F:exonuclease activity"/>
    <property type="evidence" value="ECO:0007669"/>
    <property type="project" value="UniProtKB-KW"/>
</dbReference>
<keyword evidence="14" id="KW-0238">DNA-binding</keyword>
<dbReference type="InterPro" id="IPR014145">
    <property type="entry name" value="LigD_pol_dom"/>
</dbReference>
<organism evidence="23 24">
    <name type="scientific">Pedobacter hiemivivus</name>
    <dbReference type="NCBI Taxonomy" id="2530454"/>
    <lineage>
        <taxon>Bacteria</taxon>
        <taxon>Pseudomonadati</taxon>
        <taxon>Bacteroidota</taxon>
        <taxon>Sphingobacteriia</taxon>
        <taxon>Sphingobacteriales</taxon>
        <taxon>Sphingobacteriaceae</taxon>
        <taxon>Pedobacter</taxon>
    </lineage>
</organism>
<evidence type="ECO:0000313" key="23">
    <source>
        <dbReference type="EMBL" id="TCC88462.1"/>
    </source>
</evidence>
<accession>A0A4R0MQC2</accession>
<feature type="compositionally biased region" description="Basic and acidic residues" evidence="21">
    <location>
        <begin position="1"/>
        <end position="15"/>
    </location>
</feature>
<dbReference type="InterPro" id="IPR012340">
    <property type="entry name" value="NA-bd_OB-fold"/>
</dbReference>
<dbReference type="RefSeq" id="WP_131611267.1">
    <property type="nucleotide sequence ID" value="NZ_SJSM01000020.1"/>
</dbReference>
<keyword evidence="8" id="KW-0547">Nucleotide-binding</keyword>
<dbReference type="Gene3D" id="2.40.50.140">
    <property type="entry name" value="Nucleic acid-binding proteins"/>
    <property type="match status" value="1"/>
</dbReference>
<dbReference type="InterPro" id="IPR012310">
    <property type="entry name" value="DNA_ligase_ATP-dep_cent"/>
</dbReference>
<keyword evidence="7" id="KW-0479">Metal-binding</keyword>
<dbReference type="GO" id="GO:0003677">
    <property type="term" value="F:DNA binding"/>
    <property type="evidence" value="ECO:0007669"/>
    <property type="project" value="UniProtKB-KW"/>
</dbReference>
<dbReference type="GO" id="GO:0005524">
    <property type="term" value="F:ATP binding"/>
    <property type="evidence" value="ECO:0007669"/>
    <property type="project" value="UniProtKB-KW"/>
</dbReference>
<evidence type="ECO:0000256" key="2">
    <source>
        <dbReference type="ARBA" id="ARBA00012727"/>
    </source>
</evidence>
<dbReference type="OrthoDB" id="9802472at2"/>
<dbReference type="NCBIfam" id="TIGR02776">
    <property type="entry name" value="NHEJ_ligase_prk"/>
    <property type="match status" value="1"/>
</dbReference>
<keyword evidence="4" id="KW-0808">Transferase</keyword>
<dbReference type="PANTHER" id="PTHR42705:SF2">
    <property type="entry name" value="BIFUNCTIONAL NON-HOMOLOGOUS END JOINING PROTEIN LIGD"/>
    <property type="match status" value="1"/>
</dbReference>
<dbReference type="Pfam" id="PF01068">
    <property type="entry name" value="DNA_ligase_A_M"/>
    <property type="match status" value="1"/>
</dbReference>
<dbReference type="GO" id="GO:0003887">
    <property type="term" value="F:DNA-directed DNA polymerase activity"/>
    <property type="evidence" value="ECO:0007669"/>
    <property type="project" value="UniProtKB-KW"/>
</dbReference>
<dbReference type="GO" id="GO:0046872">
    <property type="term" value="F:metal ion binding"/>
    <property type="evidence" value="ECO:0007669"/>
    <property type="project" value="UniProtKB-KW"/>
</dbReference>